<accession>A0A3B0UJ67</accession>
<dbReference type="GO" id="GO:0008893">
    <property type="term" value="F:guanosine-3',5'-bis(diphosphate) 3'-diphosphatase activity"/>
    <property type="evidence" value="ECO:0007669"/>
    <property type="project" value="UniProtKB-EC"/>
</dbReference>
<dbReference type="GO" id="GO:0008728">
    <property type="term" value="F:GTP diphosphokinase activity"/>
    <property type="evidence" value="ECO:0007669"/>
    <property type="project" value="UniProtKB-EC"/>
</dbReference>
<dbReference type="GO" id="GO:0005886">
    <property type="term" value="C:plasma membrane"/>
    <property type="evidence" value="ECO:0007669"/>
    <property type="project" value="TreeGrafter"/>
</dbReference>
<dbReference type="SUPFAM" id="SSF81301">
    <property type="entry name" value="Nucleotidyltransferase"/>
    <property type="match status" value="1"/>
</dbReference>
<dbReference type="InterPro" id="IPR033655">
    <property type="entry name" value="TGS_RelA/SpoT"/>
</dbReference>
<dbReference type="GO" id="GO:0016301">
    <property type="term" value="F:kinase activity"/>
    <property type="evidence" value="ECO:0007669"/>
    <property type="project" value="UniProtKB-KW"/>
</dbReference>
<keyword evidence="3" id="KW-0808">Transferase</keyword>
<evidence type="ECO:0000256" key="1">
    <source>
        <dbReference type="ARBA" id="ARBA00007476"/>
    </source>
</evidence>
<dbReference type="NCBIfam" id="TIGR00691">
    <property type="entry name" value="spoT_relA"/>
    <property type="match status" value="1"/>
</dbReference>
<dbReference type="InterPro" id="IPR007685">
    <property type="entry name" value="RelA_SpoT"/>
</dbReference>
<gene>
    <name evidence="3" type="ORF">MNBD_BACTEROID07-137</name>
</gene>
<dbReference type="InterPro" id="IPR002912">
    <property type="entry name" value="ACT_dom"/>
</dbReference>
<dbReference type="InterPro" id="IPR045865">
    <property type="entry name" value="ACT-like_dom_sf"/>
</dbReference>
<dbReference type="SUPFAM" id="SSF55021">
    <property type="entry name" value="ACT-like"/>
    <property type="match status" value="1"/>
</dbReference>
<reference evidence="3" key="1">
    <citation type="submission" date="2018-06" db="EMBL/GenBank/DDBJ databases">
        <authorList>
            <person name="Zhirakovskaya E."/>
        </authorList>
    </citation>
    <scope>NUCLEOTIDE SEQUENCE</scope>
</reference>
<dbReference type="Gene3D" id="3.30.70.260">
    <property type="match status" value="1"/>
</dbReference>
<dbReference type="Pfam" id="PF13291">
    <property type="entry name" value="ACT_4"/>
    <property type="match status" value="1"/>
</dbReference>
<dbReference type="PROSITE" id="PS51880">
    <property type="entry name" value="TGS"/>
    <property type="match status" value="1"/>
</dbReference>
<dbReference type="PANTHER" id="PTHR21262">
    <property type="entry name" value="GUANOSINE-3',5'-BIS DIPHOSPHATE 3'-PYROPHOSPHOHYDROLASE"/>
    <property type="match status" value="1"/>
</dbReference>
<dbReference type="GO" id="GO:0015969">
    <property type="term" value="P:guanosine tetraphosphate metabolic process"/>
    <property type="evidence" value="ECO:0007669"/>
    <property type="project" value="InterPro"/>
</dbReference>
<dbReference type="CDD" id="cd00077">
    <property type="entry name" value="HDc"/>
    <property type="match status" value="1"/>
</dbReference>
<keyword evidence="3" id="KW-0418">Kinase</keyword>
<name>A0A3B0UJ67_9ZZZZ</name>
<dbReference type="InterPro" id="IPR043519">
    <property type="entry name" value="NT_sf"/>
</dbReference>
<proteinExistence type="inferred from homology"/>
<dbReference type="InterPro" id="IPR004095">
    <property type="entry name" value="TGS"/>
</dbReference>
<sequence length="736" mass="84553">MKKLTSEEERQEILRQYRHLIEAWTTRKETKDLWDVRKAFRMAADAHQDMRRKSGEPFIMHPIAVATIAAGEMGLGRTSIISALLHDTVEDTDLTLEDVEKIFGAKVSRIIDGLTKIDEISDNNSTAQSATLKKIIFTLSDDMRVILVKLADRLHNMRTMNVMTHDKQLRIASETLYIYAPLAYRLGFFSIKSELEELSFKYSQPELYEDIRHEIELSRPDRNAYLDKFMVPIRTSLKRKGLKFQLLINEKTTYSVWQKMRRLELPFEQIYNSFSLDIIVDTETQNESLECWAVYSALSEIYKPNNKRLLDWMSTPKANGYEAIHTTVMGPQGRWVAVHIRSKRMQEIAQKGYAAYLKYKKRSSSPGSLDVWLNKTRELLMENDDDEESISFIDDFKQNLFSDEIYVFTPKGDMITLPKKATVLDFAYSIHSDLGNKAIGANVNRRVVTIDHKLRSGDQVEIITSKIMEPQEEWFKIVVTARAKTKIKAALKNERKKYKEAGEKKLVELFAQFKIEYNGQNVQQVMKESQVSSPIDFYYFLATGKIGEEELKRIFLPNEDRPGWLRRSLRIPFIGKQTKPALPDGSSPKVSQPAISENQKEYVIPKCCHPVPGDNVIILEIPGGNTEVHRTDCEKAIQLMSVYGRNILKKKWKPPEGKTYLASLQITAKDKPGLLNMVTELVSIEYKLDMDAINMHSHEGLVFISIKIFVPDAAILKKLMASLSKTGQVIKVVRTF</sequence>
<dbReference type="Pfam" id="PF04607">
    <property type="entry name" value="RelA_SpoT"/>
    <property type="match status" value="1"/>
</dbReference>
<comment type="similarity">
    <text evidence="1">Belongs to the RelA/SpoT family.</text>
</comment>
<dbReference type="Pfam" id="PF13328">
    <property type="entry name" value="HD_4"/>
    <property type="match status" value="1"/>
</dbReference>
<dbReference type="SUPFAM" id="SSF81271">
    <property type="entry name" value="TGS-like"/>
    <property type="match status" value="1"/>
</dbReference>
<evidence type="ECO:0000259" key="2">
    <source>
        <dbReference type="PROSITE" id="PS51880"/>
    </source>
</evidence>
<dbReference type="InterPro" id="IPR003607">
    <property type="entry name" value="HD/PDEase_dom"/>
</dbReference>
<dbReference type="InterPro" id="IPR004811">
    <property type="entry name" value="RelA/Spo_fam"/>
</dbReference>
<dbReference type="CDD" id="cd01668">
    <property type="entry name" value="TGS_RSH"/>
    <property type="match status" value="1"/>
</dbReference>
<dbReference type="Gene3D" id="3.30.460.10">
    <property type="entry name" value="Beta Polymerase, domain 2"/>
    <property type="match status" value="1"/>
</dbReference>
<dbReference type="Pfam" id="PF02824">
    <property type="entry name" value="TGS"/>
    <property type="match status" value="1"/>
</dbReference>
<dbReference type="SMART" id="SM00954">
    <property type="entry name" value="RelA_SpoT"/>
    <property type="match status" value="1"/>
</dbReference>
<dbReference type="PANTHER" id="PTHR21262:SF31">
    <property type="entry name" value="GTP PYROPHOSPHOKINASE"/>
    <property type="match status" value="1"/>
</dbReference>
<organism evidence="3">
    <name type="scientific">hydrothermal vent metagenome</name>
    <dbReference type="NCBI Taxonomy" id="652676"/>
    <lineage>
        <taxon>unclassified sequences</taxon>
        <taxon>metagenomes</taxon>
        <taxon>ecological metagenomes</taxon>
    </lineage>
</organism>
<dbReference type="Gene3D" id="1.10.3210.10">
    <property type="entry name" value="Hypothetical protein af1432"/>
    <property type="match status" value="1"/>
</dbReference>
<dbReference type="EC" id="3.1.7.2" evidence="3"/>
<dbReference type="InterPro" id="IPR012676">
    <property type="entry name" value="TGS-like"/>
</dbReference>
<dbReference type="FunFam" id="1.10.3210.10:FF:000001">
    <property type="entry name" value="GTP pyrophosphokinase RelA"/>
    <property type="match status" value="1"/>
</dbReference>
<evidence type="ECO:0000313" key="3">
    <source>
        <dbReference type="EMBL" id="VAW29190.1"/>
    </source>
</evidence>
<dbReference type="EMBL" id="UOET01000335">
    <property type="protein sequence ID" value="VAW29190.1"/>
    <property type="molecule type" value="Genomic_DNA"/>
</dbReference>
<dbReference type="EC" id="2.7.6.5" evidence="3"/>
<dbReference type="SMART" id="SM00471">
    <property type="entry name" value="HDc"/>
    <property type="match status" value="1"/>
</dbReference>
<dbReference type="SUPFAM" id="SSF109604">
    <property type="entry name" value="HD-domain/PDEase-like"/>
    <property type="match status" value="1"/>
</dbReference>
<dbReference type="CDD" id="cd05399">
    <property type="entry name" value="NT_Rel-Spo_like"/>
    <property type="match status" value="1"/>
</dbReference>
<dbReference type="Gene3D" id="3.10.20.30">
    <property type="match status" value="1"/>
</dbReference>
<dbReference type="FunFam" id="3.10.20.30:FF:000002">
    <property type="entry name" value="GTP pyrophosphokinase (RelA/SpoT)"/>
    <property type="match status" value="1"/>
</dbReference>
<dbReference type="AlphaFoldDB" id="A0A3B0UJ67"/>
<dbReference type="InterPro" id="IPR012675">
    <property type="entry name" value="Beta-grasp_dom_sf"/>
</dbReference>
<protein>
    <submittedName>
        <fullName evidence="3">Guanosine-3',5'-bis(Diphosphate) 3'-pyrophosphohydrolase / GTP pyrophosphokinase, (P)ppGpp synthetase II</fullName>
        <ecNumber evidence="3">2.7.6.5</ecNumber>
        <ecNumber evidence="3">3.1.7.2</ecNumber>
    </submittedName>
</protein>
<keyword evidence="3" id="KW-0378">Hydrolase</keyword>
<feature type="domain" description="TGS" evidence="2">
    <location>
        <begin position="403"/>
        <end position="464"/>
    </location>
</feature>